<reference evidence="1" key="2">
    <citation type="submission" date="2021-01" db="EMBL/GenBank/DDBJ databases">
        <authorList>
            <person name="Hahn C.R."/>
            <person name="Youssef N.H."/>
            <person name="Elshahed M."/>
        </authorList>
    </citation>
    <scope>NUCLEOTIDE SEQUENCE</scope>
    <source>
        <strain evidence="1">Zod_Metabat.24</strain>
    </source>
</reference>
<evidence type="ECO:0000313" key="2">
    <source>
        <dbReference type="Proteomes" id="UP000809273"/>
    </source>
</evidence>
<dbReference type="Proteomes" id="UP000809273">
    <property type="component" value="Unassembled WGS sequence"/>
</dbReference>
<gene>
    <name evidence="1" type="ORF">JW984_10990</name>
</gene>
<sequence>MATETKFVRKFDEEGVNIYYSNLLNISTSPFDVTIAFGKAFINPAETMSGNTEVIQKFEVMVQMSPEHARSLLMLLKEQMDKYTARASQDYTKESKH</sequence>
<reference evidence="1" key="1">
    <citation type="journal article" date="2021" name="Environ. Microbiol.">
        <title>Genomic characterization of three novel Desulfobacterota classes expand the metabolic and phylogenetic diversity of the phylum.</title>
        <authorList>
            <person name="Murphy C.L."/>
            <person name="Biggerstaff J."/>
            <person name="Eichhorn A."/>
            <person name="Ewing E."/>
            <person name="Shahan R."/>
            <person name="Soriano D."/>
            <person name="Stewart S."/>
            <person name="VanMol K."/>
            <person name="Walker R."/>
            <person name="Walters P."/>
            <person name="Elshahed M.S."/>
            <person name="Youssef N.H."/>
        </authorList>
    </citation>
    <scope>NUCLEOTIDE SEQUENCE</scope>
    <source>
        <strain evidence="1">Zod_Metabat.24</strain>
    </source>
</reference>
<name>A0A9D8PNX0_9DELT</name>
<evidence type="ECO:0000313" key="1">
    <source>
        <dbReference type="EMBL" id="MBN1573709.1"/>
    </source>
</evidence>
<dbReference type="InterPro" id="IPR021857">
    <property type="entry name" value="DUF3467"/>
</dbReference>
<accession>A0A9D8PNX0</accession>
<organism evidence="1 2">
    <name type="scientific">Candidatus Zymogenus saltonus</name>
    <dbReference type="NCBI Taxonomy" id="2844893"/>
    <lineage>
        <taxon>Bacteria</taxon>
        <taxon>Deltaproteobacteria</taxon>
        <taxon>Candidatus Zymogenia</taxon>
        <taxon>Candidatus Zymogeniales</taxon>
        <taxon>Candidatus Zymogenaceae</taxon>
        <taxon>Candidatus Zymogenus</taxon>
    </lineage>
</organism>
<proteinExistence type="predicted"/>
<comment type="caution">
    <text evidence="1">The sequence shown here is derived from an EMBL/GenBank/DDBJ whole genome shotgun (WGS) entry which is preliminary data.</text>
</comment>
<dbReference type="Pfam" id="PF11950">
    <property type="entry name" value="DUF3467"/>
    <property type="match status" value="1"/>
</dbReference>
<dbReference type="AlphaFoldDB" id="A0A9D8PNX0"/>
<protein>
    <submittedName>
        <fullName evidence="1">DUF3467 domain-containing protein</fullName>
    </submittedName>
</protein>
<dbReference type="EMBL" id="JAFGIX010000054">
    <property type="protein sequence ID" value="MBN1573709.1"/>
    <property type="molecule type" value="Genomic_DNA"/>
</dbReference>